<dbReference type="SUPFAM" id="SSF54236">
    <property type="entry name" value="Ubiquitin-like"/>
    <property type="match status" value="1"/>
</dbReference>
<accession>A0A812UAR2</accession>
<proteinExistence type="predicted"/>
<name>A0A812UAR2_9DINO</name>
<gene>
    <name evidence="2" type="ORF">SNAT2548_LOCUS31443</name>
</gene>
<sequence>MSAETDTSLVPESEVSQDSICETLAAWADTTKPCWQHILEIEMETDSNLKSDVYLIPMAEIPATSGTEMTEGVLGEAEGKELTVEALSGEVTHLTVLAPHTVAHVKQMLEACLGIPAVLQKIILDSVELPDEAVVAGGSVTLLKSDPPIITSEDFLRSMAEVHGWERKDVFRRWHSFDTYRQFPATKMQTLQWAMGHKGMRNVPLTAENVLGCFDVWLGLNHKEGTHPDSFRAHVNEVVAFLQHCCYSPSLLVAYDEPYLHDDDAEFVFFFAGRLRSDLQTFVVHSFLLNCWM</sequence>
<organism evidence="2 3">
    <name type="scientific">Symbiodinium natans</name>
    <dbReference type="NCBI Taxonomy" id="878477"/>
    <lineage>
        <taxon>Eukaryota</taxon>
        <taxon>Sar</taxon>
        <taxon>Alveolata</taxon>
        <taxon>Dinophyceae</taxon>
        <taxon>Suessiales</taxon>
        <taxon>Symbiodiniaceae</taxon>
        <taxon>Symbiodinium</taxon>
    </lineage>
</organism>
<dbReference type="Proteomes" id="UP000604046">
    <property type="component" value="Unassembled WGS sequence"/>
</dbReference>
<dbReference type="InterPro" id="IPR029071">
    <property type="entry name" value="Ubiquitin-like_domsf"/>
</dbReference>
<dbReference type="EMBL" id="CAJNDS010002659">
    <property type="protein sequence ID" value="CAE7558513.1"/>
    <property type="molecule type" value="Genomic_DNA"/>
</dbReference>
<dbReference type="AlphaFoldDB" id="A0A812UAR2"/>
<protein>
    <recommendedName>
        <fullName evidence="1">Ubiquitin-like domain-containing protein</fullName>
    </recommendedName>
</protein>
<dbReference type="InterPro" id="IPR000626">
    <property type="entry name" value="Ubiquitin-like_dom"/>
</dbReference>
<keyword evidence="3" id="KW-1185">Reference proteome</keyword>
<evidence type="ECO:0000313" key="3">
    <source>
        <dbReference type="Proteomes" id="UP000604046"/>
    </source>
</evidence>
<comment type="caution">
    <text evidence="2">The sequence shown here is derived from an EMBL/GenBank/DDBJ whole genome shotgun (WGS) entry which is preliminary data.</text>
</comment>
<evidence type="ECO:0000313" key="2">
    <source>
        <dbReference type="EMBL" id="CAE7558513.1"/>
    </source>
</evidence>
<evidence type="ECO:0000259" key="1">
    <source>
        <dbReference type="PROSITE" id="PS50053"/>
    </source>
</evidence>
<reference evidence="2" key="1">
    <citation type="submission" date="2021-02" db="EMBL/GenBank/DDBJ databases">
        <authorList>
            <person name="Dougan E. K."/>
            <person name="Rhodes N."/>
            <person name="Thang M."/>
            <person name="Chan C."/>
        </authorList>
    </citation>
    <scope>NUCLEOTIDE SEQUENCE</scope>
</reference>
<feature type="domain" description="Ubiquitin-like" evidence="1">
    <location>
        <begin position="80"/>
        <end position="136"/>
    </location>
</feature>
<dbReference type="PROSITE" id="PS50053">
    <property type="entry name" value="UBIQUITIN_2"/>
    <property type="match status" value="1"/>
</dbReference>
<dbReference type="OrthoDB" id="434374at2759"/>